<keyword evidence="3" id="KW-0393">Immunoglobulin domain</keyword>
<dbReference type="AlphaFoldDB" id="A0AAV6ZLK5"/>
<keyword evidence="7" id="KW-1185">Reference proteome</keyword>
<dbReference type="InterPro" id="IPR013783">
    <property type="entry name" value="Ig-like_fold"/>
</dbReference>
<dbReference type="Gene3D" id="2.60.40.10">
    <property type="entry name" value="Immunoglobulins"/>
    <property type="match status" value="1"/>
</dbReference>
<dbReference type="InterPro" id="IPR007110">
    <property type="entry name" value="Ig-like_dom"/>
</dbReference>
<evidence type="ECO:0000256" key="3">
    <source>
        <dbReference type="ARBA" id="ARBA00023319"/>
    </source>
</evidence>
<feature type="domain" description="Ig-like" evidence="5">
    <location>
        <begin position="15"/>
        <end position="101"/>
    </location>
</feature>
<name>A0AAV6ZLK5_ENGPU</name>
<sequence length="188" mass="20983">MSNELKITVVELVGRTFLTTDIKDLVLMPGDNITFTCSLTQGNGSHFFWIHNEQNLKQDTATYEFRGGGKVLHVNSAQPDHEGSYQCAVKKYSLSGRPLVSKSDIWTLKISGESGSYLTLFVVVLVVALILLIAIFIIVMNLYQNKICKTHFLPGKPQNARVTMETIGDELVALDNEENFQRITSSQN</sequence>
<dbReference type="InterPro" id="IPR036179">
    <property type="entry name" value="Ig-like_dom_sf"/>
</dbReference>
<dbReference type="SMART" id="SM00409">
    <property type="entry name" value="IG"/>
    <property type="match status" value="1"/>
</dbReference>
<evidence type="ECO:0000256" key="1">
    <source>
        <dbReference type="ARBA" id="ARBA00022729"/>
    </source>
</evidence>
<keyword evidence="1" id="KW-0732">Signal</keyword>
<dbReference type="PANTHER" id="PTHR44427">
    <property type="entry name" value="CARCINOEMBRYONIC ANTIGEN-RELATED CELL ADHESION MOLECULE 19"/>
    <property type="match status" value="1"/>
</dbReference>
<evidence type="ECO:0000256" key="4">
    <source>
        <dbReference type="SAM" id="Phobius"/>
    </source>
</evidence>
<evidence type="ECO:0000313" key="6">
    <source>
        <dbReference type="EMBL" id="KAG8549048.1"/>
    </source>
</evidence>
<accession>A0AAV6ZLK5</accession>
<keyword evidence="2" id="KW-0325">Glycoprotein</keyword>
<dbReference type="InterPro" id="IPR003599">
    <property type="entry name" value="Ig_sub"/>
</dbReference>
<dbReference type="Pfam" id="PF13927">
    <property type="entry name" value="Ig_3"/>
    <property type="match status" value="1"/>
</dbReference>
<keyword evidence="4" id="KW-1133">Transmembrane helix</keyword>
<protein>
    <recommendedName>
        <fullName evidence="5">Ig-like domain-containing protein</fullName>
    </recommendedName>
</protein>
<keyword evidence="4" id="KW-0472">Membrane</keyword>
<organism evidence="6 7">
    <name type="scientific">Engystomops pustulosus</name>
    <name type="common">Tungara frog</name>
    <name type="synonym">Physalaemus pustulosus</name>
    <dbReference type="NCBI Taxonomy" id="76066"/>
    <lineage>
        <taxon>Eukaryota</taxon>
        <taxon>Metazoa</taxon>
        <taxon>Chordata</taxon>
        <taxon>Craniata</taxon>
        <taxon>Vertebrata</taxon>
        <taxon>Euteleostomi</taxon>
        <taxon>Amphibia</taxon>
        <taxon>Batrachia</taxon>
        <taxon>Anura</taxon>
        <taxon>Neobatrachia</taxon>
        <taxon>Hyloidea</taxon>
        <taxon>Leptodactylidae</taxon>
        <taxon>Leiuperinae</taxon>
        <taxon>Engystomops</taxon>
    </lineage>
</organism>
<keyword evidence="4" id="KW-0812">Transmembrane</keyword>
<dbReference type="PANTHER" id="PTHR44427:SF1">
    <property type="entry name" value="CARCINOEMBRYONIC ANTIGEN-RELATED CELL ADHESION MOLECULE 1"/>
    <property type="match status" value="1"/>
</dbReference>
<gene>
    <name evidence="6" type="ORF">GDO81_022996</name>
</gene>
<dbReference type="SUPFAM" id="SSF48726">
    <property type="entry name" value="Immunoglobulin"/>
    <property type="match status" value="1"/>
</dbReference>
<comment type="caution">
    <text evidence="6">The sequence shown here is derived from an EMBL/GenBank/DDBJ whole genome shotgun (WGS) entry which is preliminary data.</text>
</comment>
<reference evidence="6" key="1">
    <citation type="thesis" date="2020" institute="ProQuest LLC" country="789 East Eisenhower Parkway, Ann Arbor, MI, USA">
        <title>Comparative Genomics and Chromosome Evolution.</title>
        <authorList>
            <person name="Mudd A.B."/>
        </authorList>
    </citation>
    <scope>NUCLEOTIDE SEQUENCE</scope>
    <source>
        <strain evidence="6">237g6f4</strain>
        <tissue evidence="6">Blood</tissue>
    </source>
</reference>
<dbReference type="InterPro" id="IPR050831">
    <property type="entry name" value="CEA_cell_adhesion"/>
</dbReference>
<dbReference type="PROSITE" id="PS50835">
    <property type="entry name" value="IG_LIKE"/>
    <property type="match status" value="1"/>
</dbReference>
<evidence type="ECO:0000259" key="5">
    <source>
        <dbReference type="PROSITE" id="PS50835"/>
    </source>
</evidence>
<dbReference type="EMBL" id="WNYA01000262">
    <property type="protein sequence ID" value="KAG8549048.1"/>
    <property type="molecule type" value="Genomic_DNA"/>
</dbReference>
<feature type="transmembrane region" description="Helical" evidence="4">
    <location>
        <begin position="117"/>
        <end position="143"/>
    </location>
</feature>
<evidence type="ECO:0000313" key="7">
    <source>
        <dbReference type="Proteomes" id="UP000824782"/>
    </source>
</evidence>
<evidence type="ECO:0000256" key="2">
    <source>
        <dbReference type="ARBA" id="ARBA00023180"/>
    </source>
</evidence>
<dbReference type="CDD" id="cd00096">
    <property type="entry name" value="Ig"/>
    <property type="match status" value="1"/>
</dbReference>
<dbReference type="Proteomes" id="UP000824782">
    <property type="component" value="Unassembled WGS sequence"/>
</dbReference>
<proteinExistence type="predicted"/>